<dbReference type="InterPro" id="IPR051356">
    <property type="entry name" value="SOX/SOX-like_TF"/>
</dbReference>
<dbReference type="CDD" id="cd01389">
    <property type="entry name" value="HMG-box_ROX1-like"/>
    <property type="match status" value="1"/>
</dbReference>
<feature type="region of interest" description="Disordered" evidence="4">
    <location>
        <begin position="251"/>
        <end position="324"/>
    </location>
</feature>
<keyword evidence="2 3" id="KW-0539">Nucleus</keyword>
<dbReference type="InterPro" id="IPR036910">
    <property type="entry name" value="HMG_box_dom_sf"/>
</dbReference>
<dbReference type="STRING" id="105351.A0A401KZE5"/>
<evidence type="ECO:0000256" key="3">
    <source>
        <dbReference type="PROSITE-ProRule" id="PRU00267"/>
    </source>
</evidence>
<accession>A0A401KZE5</accession>
<dbReference type="GO" id="GO:0000978">
    <property type="term" value="F:RNA polymerase II cis-regulatory region sequence-specific DNA binding"/>
    <property type="evidence" value="ECO:0007669"/>
    <property type="project" value="TreeGrafter"/>
</dbReference>
<dbReference type="SMART" id="SM00398">
    <property type="entry name" value="HMG"/>
    <property type="match status" value="1"/>
</dbReference>
<dbReference type="EMBL" id="BDHI01000017">
    <property type="protein sequence ID" value="GCB24437.1"/>
    <property type="molecule type" value="Genomic_DNA"/>
</dbReference>
<feature type="compositionally biased region" description="Basic and acidic residues" evidence="4">
    <location>
        <begin position="311"/>
        <end position="324"/>
    </location>
</feature>
<dbReference type="PROSITE" id="PS50118">
    <property type="entry name" value="HMG_BOX_2"/>
    <property type="match status" value="1"/>
</dbReference>
<keyword evidence="7" id="KW-1185">Reference proteome</keyword>
<dbReference type="PANTHER" id="PTHR45789">
    <property type="entry name" value="FI18025P1"/>
    <property type="match status" value="1"/>
</dbReference>
<reference evidence="6 7" key="1">
    <citation type="submission" date="2016-09" db="EMBL/GenBank/DDBJ databases">
        <title>Aspergillus awamori IFM 58123T.</title>
        <authorList>
            <person name="Kusuya Y."/>
            <person name="Shimizu M."/>
            <person name="Takahashi H."/>
            <person name="Yaguchi T."/>
        </authorList>
    </citation>
    <scope>NUCLEOTIDE SEQUENCE [LARGE SCALE GENOMIC DNA]</scope>
    <source>
        <strain evidence="6 7">IFM 58123</strain>
    </source>
</reference>
<protein>
    <submittedName>
        <fullName evidence="6">HMG-box protein STE11</fullName>
    </submittedName>
</protein>
<keyword evidence="1 3" id="KW-0238">DNA-binding</keyword>
<feature type="compositionally biased region" description="Polar residues" evidence="4">
    <location>
        <begin position="294"/>
        <end position="310"/>
    </location>
</feature>
<dbReference type="InterPro" id="IPR009071">
    <property type="entry name" value="HMG_box_dom"/>
</dbReference>
<proteinExistence type="predicted"/>
<dbReference type="GO" id="GO:0000981">
    <property type="term" value="F:DNA-binding transcription factor activity, RNA polymerase II-specific"/>
    <property type="evidence" value="ECO:0007669"/>
    <property type="project" value="TreeGrafter"/>
</dbReference>
<evidence type="ECO:0000313" key="6">
    <source>
        <dbReference type="EMBL" id="GCB24437.1"/>
    </source>
</evidence>
<evidence type="ECO:0000256" key="2">
    <source>
        <dbReference type="ARBA" id="ARBA00023242"/>
    </source>
</evidence>
<gene>
    <name evidence="6" type="ORF">AAWM_07322</name>
</gene>
<comment type="caution">
    <text evidence="6">The sequence shown here is derived from an EMBL/GenBank/DDBJ whole genome shotgun (WGS) entry which is preliminary data.</text>
</comment>
<dbReference type="PANTHER" id="PTHR45789:SF2">
    <property type="entry name" value="FI18025P1"/>
    <property type="match status" value="1"/>
</dbReference>
<organism evidence="6 7">
    <name type="scientific">Aspergillus awamori</name>
    <name type="common">Black koji mold</name>
    <dbReference type="NCBI Taxonomy" id="105351"/>
    <lineage>
        <taxon>Eukaryota</taxon>
        <taxon>Fungi</taxon>
        <taxon>Dikarya</taxon>
        <taxon>Ascomycota</taxon>
        <taxon>Pezizomycotina</taxon>
        <taxon>Eurotiomycetes</taxon>
        <taxon>Eurotiomycetidae</taxon>
        <taxon>Eurotiales</taxon>
        <taxon>Aspergillaceae</taxon>
        <taxon>Aspergillus</taxon>
    </lineage>
</organism>
<name>A0A401KZE5_ASPAW</name>
<feature type="domain" description="HMG box" evidence="5">
    <location>
        <begin position="196"/>
        <end position="264"/>
    </location>
</feature>
<evidence type="ECO:0000256" key="1">
    <source>
        <dbReference type="ARBA" id="ARBA00023125"/>
    </source>
</evidence>
<dbReference type="AlphaFoldDB" id="A0A401KZE5"/>
<evidence type="ECO:0000313" key="7">
    <source>
        <dbReference type="Proteomes" id="UP000286921"/>
    </source>
</evidence>
<dbReference type="GO" id="GO:0005634">
    <property type="term" value="C:nucleus"/>
    <property type="evidence" value="ECO:0007669"/>
    <property type="project" value="UniProtKB-UniRule"/>
</dbReference>
<dbReference type="Proteomes" id="UP000286921">
    <property type="component" value="Unassembled WGS sequence"/>
</dbReference>
<feature type="DNA-binding region" description="HMG box" evidence="3">
    <location>
        <begin position="196"/>
        <end position="264"/>
    </location>
</feature>
<evidence type="ECO:0000259" key="5">
    <source>
        <dbReference type="PROSITE" id="PS50118"/>
    </source>
</evidence>
<sequence>MSKASAATTKPTEIGTEASVFLQATPGDPISEPPPPYFQSWFMPGTGCEDLRQHLPCISDGLPQGSGKHAVSFDQPVHVPEIAVNNSYHLVPQPICGGTQVHANSLIPAKGTEADQMKSKPVSRNHRLRLSNRAVATTRNNQVNHAVISSQDLDLPCPLSVLTDGMQHIPVRDMYAWVDRPVETRRQEALQRQKRIPRPLNSFILYRLAYSDRVKYWLGRNDHQTISRLSGQSWKMEAPHIRKQYETLAEKEKRNHARAHPGYCFSPSSKRGQPRTAKGRSQELALRSKAFPNLGQNPQPTAWSPSVANDRTSERSTEASPAEERTLIQSCFLSPNGFMPLGSAVSIWEQWTSYSQTTSAEHNSKGTQACLPVATGQTEIPAIACFVPQPAAPGIDAANSRSASLPLSVPDHFLYFLGSPRIFDTVAYFIGNTAYNARATAKAHPSQTSSFVAIGTFAGIPMPVTEAMSECVNGSSCDESDFLTLFSEPTPLENPTPSVSWIEAEMAKMEAKDQHDSQHYEFVSDDLSLRDRQMIGPSLDYVTCLSQGTRAWHSDRVS</sequence>
<dbReference type="Gene3D" id="1.10.30.10">
    <property type="entry name" value="High mobility group box domain"/>
    <property type="match status" value="1"/>
</dbReference>
<dbReference type="Pfam" id="PF00505">
    <property type="entry name" value="HMG_box"/>
    <property type="match status" value="1"/>
</dbReference>
<evidence type="ECO:0000256" key="4">
    <source>
        <dbReference type="SAM" id="MobiDB-lite"/>
    </source>
</evidence>
<dbReference type="SUPFAM" id="SSF47095">
    <property type="entry name" value="HMG-box"/>
    <property type="match status" value="1"/>
</dbReference>